<gene>
    <name evidence="1" type="ORF">FOMPIDRAFT_1048252</name>
</gene>
<proteinExistence type="predicted"/>
<sequence length="364" mass="40723">MAQPPSFDYLDYLGNIQPSVPSDENGIPVSFPETLERPQLPPVALERIAEFEPELADVPVEYARDALAYMGLRVMGVAAKCKLRPPHLVAGQNEVNLIVTDVGLSCLPTHALVIHPPVDPFAPLPTGEPTWMNLPHSRDISIVPIHAAILAANCGRLPDRWPQSRPQPPPSKILFEGGEIANGYRVPLVPFCLPYPKAFQPLAQYMYNHHKDELLNSLVRMRVPLGVNASNYPPIYAESPAMRKSIPRKARLYHVAYQCVVQVGANLPLIHEQMQLVEGFWKNLVALAVSDDGLWEVLQLAWEALVLAMTWARGIRAQIARDHALRVLEAANEGRQVMEEDRSGRDMRFVADYMRAQMKEGSRY</sequence>
<dbReference type="EMBL" id="KE504138">
    <property type="protein sequence ID" value="EPT01960.1"/>
    <property type="molecule type" value="Genomic_DNA"/>
</dbReference>
<evidence type="ECO:0000313" key="1">
    <source>
        <dbReference type="EMBL" id="EPT01960.1"/>
    </source>
</evidence>
<name>S8FUP8_FOMSC</name>
<dbReference type="Proteomes" id="UP000015241">
    <property type="component" value="Unassembled WGS sequence"/>
</dbReference>
<dbReference type="InParanoid" id="S8FUP8"/>
<reference evidence="1 2" key="1">
    <citation type="journal article" date="2012" name="Science">
        <title>The Paleozoic origin of enzymatic lignin decomposition reconstructed from 31 fungal genomes.</title>
        <authorList>
            <person name="Floudas D."/>
            <person name="Binder M."/>
            <person name="Riley R."/>
            <person name="Barry K."/>
            <person name="Blanchette R.A."/>
            <person name="Henrissat B."/>
            <person name="Martinez A.T."/>
            <person name="Otillar R."/>
            <person name="Spatafora J.W."/>
            <person name="Yadav J.S."/>
            <person name="Aerts A."/>
            <person name="Benoit I."/>
            <person name="Boyd A."/>
            <person name="Carlson A."/>
            <person name="Copeland A."/>
            <person name="Coutinho P.M."/>
            <person name="de Vries R.P."/>
            <person name="Ferreira P."/>
            <person name="Findley K."/>
            <person name="Foster B."/>
            <person name="Gaskell J."/>
            <person name="Glotzer D."/>
            <person name="Gorecki P."/>
            <person name="Heitman J."/>
            <person name="Hesse C."/>
            <person name="Hori C."/>
            <person name="Igarashi K."/>
            <person name="Jurgens J.A."/>
            <person name="Kallen N."/>
            <person name="Kersten P."/>
            <person name="Kohler A."/>
            <person name="Kuees U."/>
            <person name="Kumar T.K.A."/>
            <person name="Kuo A."/>
            <person name="LaButti K."/>
            <person name="Larrondo L.F."/>
            <person name="Lindquist E."/>
            <person name="Ling A."/>
            <person name="Lombard V."/>
            <person name="Lucas S."/>
            <person name="Lundell T."/>
            <person name="Martin R."/>
            <person name="McLaughlin D.J."/>
            <person name="Morgenstern I."/>
            <person name="Morin E."/>
            <person name="Murat C."/>
            <person name="Nagy L.G."/>
            <person name="Nolan M."/>
            <person name="Ohm R.A."/>
            <person name="Patyshakuliyeva A."/>
            <person name="Rokas A."/>
            <person name="Ruiz-Duenas F.J."/>
            <person name="Sabat G."/>
            <person name="Salamov A."/>
            <person name="Samejima M."/>
            <person name="Schmutz J."/>
            <person name="Slot J.C."/>
            <person name="St John F."/>
            <person name="Stenlid J."/>
            <person name="Sun H."/>
            <person name="Sun S."/>
            <person name="Syed K."/>
            <person name="Tsang A."/>
            <person name="Wiebenga A."/>
            <person name="Young D."/>
            <person name="Pisabarro A."/>
            <person name="Eastwood D.C."/>
            <person name="Martin F."/>
            <person name="Cullen D."/>
            <person name="Grigoriev I.V."/>
            <person name="Hibbett D.S."/>
        </authorList>
    </citation>
    <scope>NUCLEOTIDE SEQUENCE</scope>
    <source>
        <strain evidence="2">FP-58527</strain>
    </source>
</reference>
<evidence type="ECO:0000313" key="2">
    <source>
        <dbReference type="Proteomes" id="UP000015241"/>
    </source>
</evidence>
<dbReference type="AlphaFoldDB" id="S8FUP8"/>
<organism evidence="1 2">
    <name type="scientific">Fomitopsis schrenkii</name>
    <name type="common">Brown rot fungus</name>
    <dbReference type="NCBI Taxonomy" id="2126942"/>
    <lineage>
        <taxon>Eukaryota</taxon>
        <taxon>Fungi</taxon>
        <taxon>Dikarya</taxon>
        <taxon>Basidiomycota</taxon>
        <taxon>Agaricomycotina</taxon>
        <taxon>Agaricomycetes</taxon>
        <taxon>Polyporales</taxon>
        <taxon>Fomitopsis</taxon>
    </lineage>
</organism>
<dbReference type="HOGENOM" id="CLU_064980_0_0_1"/>
<accession>S8FUP8</accession>
<protein>
    <submittedName>
        <fullName evidence="1">Uncharacterized protein</fullName>
    </submittedName>
</protein>
<keyword evidence="2" id="KW-1185">Reference proteome</keyword>
<dbReference type="OrthoDB" id="2570975at2759"/>